<organism evidence="2">
    <name type="scientific">bioreactor metagenome</name>
    <dbReference type="NCBI Taxonomy" id="1076179"/>
    <lineage>
        <taxon>unclassified sequences</taxon>
        <taxon>metagenomes</taxon>
        <taxon>ecological metagenomes</taxon>
    </lineage>
</organism>
<protein>
    <submittedName>
        <fullName evidence="2">Uncharacterized protein</fullName>
    </submittedName>
</protein>
<feature type="transmembrane region" description="Helical" evidence="1">
    <location>
        <begin position="25"/>
        <end position="42"/>
    </location>
</feature>
<dbReference type="EMBL" id="VSSQ01015322">
    <property type="protein sequence ID" value="MPM55545.1"/>
    <property type="molecule type" value="Genomic_DNA"/>
</dbReference>
<reference evidence="2" key="1">
    <citation type="submission" date="2019-08" db="EMBL/GenBank/DDBJ databases">
        <authorList>
            <person name="Kucharzyk K."/>
            <person name="Murdoch R.W."/>
            <person name="Higgins S."/>
            <person name="Loffler F."/>
        </authorList>
    </citation>
    <scope>NUCLEOTIDE SEQUENCE</scope>
</reference>
<sequence length="62" mass="7345">MNEVKNKIIEQAVNKLFYIFRGERAVLLYMTLGTILFFKNLVTQRYNPPISFPHFSFFIGDL</sequence>
<keyword evidence="1" id="KW-0472">Membrane</keyword>
<dbReference type="AlphaFoldDB" id="A0A645AQK4"/>
<evidence type="ECO:0000256" key="1">
    <source>
        <dbReference type="SAM" id="Phobius"/>
    </source>
</evidence>
<proteinExistence type="predicted"/>
<keyword evidence="1" id="KW-0812">Transmembrane</keyword>
<keyword evidence="1" id="KW-1133">Transmembrane helix</keyword>
<gene>
    <name evidence="2" type="ORF">SDC9_102342</name>
</gene>
<accession>A0A645AQK4</accession>
<evidence type="ECO:0000313" key="2">
    <source>
        <dbReference type="EMBL" id="MPM55545.1"/>
    </source>
</evidence>
<comment type="caution">
    <text evidence="2">The sequence shown here is derived from an EMBL/GenBank/DDBJ whole genome shotgun (WGS) entry which is preliminary data.</text>
</comment>
<name>A0A645AQK4_9ZZZZ</name>